<dbReference type="EMBL" id="CP139781">
    <property type="protein sequence ID" value="WRQ88334.1"/>
    <property type="molecule type" value="Genomic_DNA"/>
</dbReference>
<evidence type="ECO:0000313" key="1">
    <source>
        <dbReference type="EMBL" id="WRQ88334.1"/>
    </source>
</evidence>
<accession>A0ABZ1C9F8</accession>
<dbReference type="Proteomes" id="UP000738431">
    <property type="component" value="Chromosome"/>
</dbReference>
<dbReference type="RefSeq" id="WP_221032450.1">
    <property type="nucleotide sequence ID" value="NZ_CP139781.1"/>
</dbReference>
<protein>
    <submittedName>
        <fullName evidence="1">YdeI/OmpD-associated family protein</fullName>
    </submittedName>
</protein>
<gene>
    <name evidence="1" type="ORF">K1X11_002885</name>
</gene>
<name>A0ABZ1C9F8_9BACT</name>
<dbReference type="Pfam" id="PF13376">
    <property type="entry name" value="OmdA"/>
    <property type="match status" value="1"/>
</dbReference>
<proteinExistence type="predicted"/>
<keyword evidence="2" id="KW-1185">Reference proteome</keyword>
<sequence>MPLEPANPRYFYTPAELQGWFREHHDEATELWLGFHRKDSGLATLTYAEALDEALCWGWIDGIRKRWDATSYVQRFTPRNPRSIWSKVNIAKVAALEAAGRMQPAGRAAFEKRDEKRCGIYAFEREQPASFAPERLREFKANGGAWAYFTAQAPYYQRTLTHWVESAKQEATRTRRLTKLIEYSARSERVP</sequence>
<evidence type="ECO:0000313" key="2">
    <source>
        <dbReference type="Proteomes" id="UP000738431"/>
    </source>
</evidence>
<reference evidence="1 2" key="1">
    <citation type="submission" date="2023-12" db="EMBL/GenBank/DDBJ databases">
        <title>Description of an unclassified Opitutus bacterium of Verrucomicrobiota.</title>
        <authorList>
            <person name="Zhang D.-F."/>
        </authorList>
    </citation>
    <scope>NUCLEOTIDE SEQUENCE [LARGE SCALE GENOMIC DNA]</scope>
    <source>
        <strain evidence="1 2">WL0086</strain>
    </source>
</reference>
<organism evidence="1 2">
    <name type="scientific">Actomonas aquatica</name>
    <dbReference type="NCBI Taxonomy" id="2866162"/>
    <lineage>
        <taxon>Bacteria</taxon>
        <taxon>Pseudomonadati</taxon>
        <taxon>Verrucomicrobiota</taxon>
        <taxon>Opitutia</taxon>
        <taxon>Opitutales</taxon>
        <taxon>Opitutaceae</taxon>
        <taxon>Actomonas</taxon>
    </lineage>
</organism>